<feature type="transmembrane region" description="Helical" evidence="15">
    <location>
        <begin position="7"/>
        <end position="26"/>
    </location>
</feature>
<dbReference type="RefSeq" id="YP_006666412.1">
    <property type="nucleotide sequence ID" value="NC_018568.1"/>
</dbReference>
<comment type="subcellular location">
    <subcellularLocation>
        <location evidence="2">Mitochondrion membrane</location>
        <topology evidence="2">Single-pass membrane protein</topology>
    </subcellularLocation>
</comment>
<geneLocation type="mitochondrion" evidence="16"/>
<keyword evidence="8 15" id="KW-0812">Transmembrane</keyword>
<evidence type="ECO:0000256" key="1">
    <source>
        <dbReference type="ARBA" id="ARBA00003096"/>
    </source>
</evidence>
<dbReference type="InterPro" id="IPR008688">
    <property type="entry name" value="ATP_synth_Bsub_B/MI25"/>
</dbReference>
<evidence type="ECO:0000256" key="13">
    <source>
        <dbReference type="ARBA" id="ARBA00023136"/>
    </source>
</evidence>
<evidence type="ECO:0000256" key="7">
    <source>
        <dbReference type="ARBA" id="ARBA00022547"/>
    </source>
</evidence>
<keyword evidence="10 15" id="KW-1133">Transmembrane helix</keyword>
<evidence type="ECO:0000256" key="11">
    <source>
        <dbReference type="ARBA" id="ARBA00023065"/>
    </source>
</evidence>
<evidence type="ECO:0000256" key="8">
    <source>
        <dbReference type="ARBA" id="ARBA00022692"/>
    </source>
</evidence>
<keyword evidence="7" id="KW-0138">CF(0)</keyword>
<name>J7KDI6_9CHLO</name>
<keyword evidence="12 16" id="KW-0496">Mitochondrion</keyword>
<evidence type="ECO:0000256" key="5">
    <source>
        <dbReference type="ARBA" id="ARBA00017388"/>
    </source>
</evidence>
<evidence type="ECO:0000256" key="6">
    <source>
        <dbReference type="ARBA" id="ARBA00022448"/>
    </source>
</evidence>
<keyword evidence="13 15" id="KW-0472">Membrane</keyword>
<reference evidence="16" key="1">
    <citation type="journal article" date="2012" name="Eukaryot. Cell">
        <title>Complete Mitochondrial and Plastid Genomes of the Green Microalga Trebouxiophyceae sp. Strain MX-AZ01 Isolated from a Highly Acidic Geothermal Lake.</title>
        <authorList>
            <person name="Servin-Garciduenas L.E."/>
            <person name="Martinez-Romero E."/>
        </authorList>
    </citation>
    <scope>NUCLEOTIDE SEQUENCE</scope>
    <source>
        <strain evidence="16">MX-AZ01</strain>
    </source>
</reference>
<dbReference type="GO" id="GO:0031966">
    <property type="term" value="C:mitochondrial membrane"/>
    <property type="evidence" value="ECO:0007669"/>
    <property type="project" value="UniProtKB-SubCell"/>
</dbReference>
<keyword evidence="14" id="KW-0066">ATP synthesis</keyword>
<evidence type="ECO:0000256" key="12">
    <source>
        <dbReference type="ARBA" id="ARBA00023128"/>
    </source>
</evidence>
<dbReference type="GeneID" id="13543433"/>
<dbReference type="GO" id="GO:0015986">
    <property type="term" value="P:proton motive force-driven ATP synthesis"/>
    <property type="evidence" value="ECO:0007669"/>
    <property type="project" value="InterPro"/>
</dbReference>
<comment type="subunit">
    <text evidence="4">F-type ATPases have 2 components, CF(1) - the catalytic core - and CF(0) - the membrane proton channel. CF(1) has five subunits: alpha(3), beta(3), gamma(1), delta(1), epsilon(1). CF(0) has three main subunits: a, b and c.</text>
</comment>
<dbReference type="InterPro" id="IPR044988">
    <property type="entry name" value="MI25_plants"/>
</dbReference>
<dbReference type="Pfam" id="PF05405">
    <property type="entry name" value="Mt_ATP-synt_B"/>
    <property type="match status" value="1"/>
</dbReference>
<proteinExistence type="inferred from homology"/>
<evidence type="ECO:0000256" key="2">
    <source>
        <dbReference type="ARBA" id="ARBA00004304"/>
    </source>
</evidence>
<keyword evidence="11" id="KW-0406">Ion transport</keyword>
<accession>J7KDI6</accession>
<sequence>MIGNDKLRPYLFAFLAFCVLSSKHVIIYNEELLVAISFVAFVIFVFQYFGNTIKDSLDERRQGIQMELERFSLLKRESLQELAGEHNKVPSLTRGLVSLKEFAREEAEAGARRGGNALKDMFSHQIIQKLIPLSLSTLPLQSKWQTRLASSQLGLVLVNLEKSRKDGDKRGSWDSKVVERALRLLREQNARSKQL</sequence>
<evidence type="ECO:0000256" key="15">
    <source>
        <dbReference type="SAM" id="Phobius"/>
    </source>
</evidence>
<dbReference type="AlphaFoldDB" id="J7KDI6"/>
<evidence type="ECO:0000256" key="9">
    <source>
        <dbReference type="ARBA" id="ARBA00022781"/>
    </source>
</evidence>
<evidence type="ECO:0000256" key="4">
    <source>
        <dbReference type="ARBA" id="ARBA00011648"/>
    </source>
</evidence>
<dbReference type="PANTHER" id="PTHR37774">
    <property type="entry name" value="ATP SYNTHASE PROTEIN MI25-RELATED"/>
    <property type="match status" value="1"/>
</dbReference>
<gene>
    <name evidence="16" type="primary">atp4</name>
</gene>
<dbReference type="GO" id="GO:0015078">
    <property type="term" value="F:proton transmembrane transporter activity"/>
    <property type="evidence" value="ECO:0007669"/>
    <property type="project" value="InterPro"/>
</dbReference>
<feature type="transmembrane region" description="Helical" evidence="15">
    <location>
        <begin position="32"/>
        <end position="50"/>
    </location>
</feature>
<evidence type="ECO:0000256" key="14">
    <source>
        <dbReference type="ARBA" id="ARBA00023310"/>
    </source>
</evidence>
<dbReference type="EMBL" id="JX315601">
    <property type="protein sequence ID" value="AFQ93767.1"/>
    <property type="molecule type" value="Genomic_DNA"/>
</dbReference>
<organism evidence="16">
    <name type="scientific">Trebouxiophyceae sp. MX-AZ01</name>
    <dbReference type="NCBI Taxonomy" id="1208065"/>
    <lineage>
        <taxon>Eukaryota</taxon>
        <taxon>Viridiplantae</taxon>
        <taxon>Chlorophyta</taxon>
        <taxon>core chlorophytes</taxon>
        <taxon>Trebouxiophyceae</taxon>
    </lineage>
</organism>
<evidence type="ECO:0000256" key="3">
    <source>
        <dbReference type="ARBA" id="ARBA00009281"/>
    </source>
</evidence>
<keyword evidence="6" id="KW-0813">Transport</keyword>
<keyword evidence="9" id="KW-0375">Hydrogen ion transport</keyword>
<dbReference type="GO" id="GO:0045259">
    <property type="term" value="C:proton-transporting ATP synthase complex"/>
    <property type="evidence" value="ECO:0007669"/>
    <property type="project" value="UniProtKB-KW"/>
</dbReference>
<evidence type="ECO:0000313" key="16">
    <source>
        <dbReference type="EMBL" id="AFQ93767.1"/>
    </source>
</evidence>
<protein>
    <recommendedName>
        <fullName evidence="5">ATP synthase protein MI25</fullName>
    </recommendedName>
</protein>
<comment type="similarity">
    <text evidence="3">Belongs to the ATPase protein MI25 family.</text>
</comment>
<comment type="function">
    <text evidence="1">This is one of the chains of the nonenzymatic component (CF(0) subunit) of the mitochondrial ATPase complex.</text>
</comment>
<evidence type="ECO:0000256" key="10">
    <source>
        <dbReference type="ARBA" id="ARBA00022989"/>
    </source>
</evidence>
<dbReference type="PANTHER" id="PTHR37774:SF4">
    <property type="entry name" value="ATP SYNTHASE PROTEIN MI25"/>
    <property type="match status" value="1"/>
</dbReference>